<evidence type="ECO:0000313" key="1">
    <source>
        <dbReference type="EMBL" id="APJ04353.1"/>
    </source>
</evidence>
<evidence type="ECO:0000313" key="2">
    <source>
        <dbReference type="Proteomes" id="UP000184731"/>
    </source>
</evidence>
<dbReference type="InterPro" id="IPR010106">
    <property type="entry name" value="RpnA"/>
</dbReference>
<dbReference type="OrthoDB" id="8633154at2"/>
<gene>
    <name evidence="1" type="ORF">AXG55_10720</name>
</gene>
<protein>
    <recommendedName>
        <fullName evidence="3">Rpn family recombination-promoting nuclease/putative transposase</fullName>
    </recommendedName>
</protein>
<dbReference type="Proteomes" id="UP000184731">
    <property type="component" value="Chromosome"/>
</dbReference>
<dbReference type="PANTHER" id="PTHR41317:SF1">
    <property type="entry name" value="PD-(D_E)XK NUCLEASE FAMILY TRANSPOSASE"/>
    <property type="match status" value="1"/>
</dbReference>
<name>A0A1L4D2B7_9BACT</name>
<dbReference type="KEGG" id="saqi:AXG55_10720"/>
<reference evidence="1 2" key="1">
    <citation type="submission" date="2016-10" db="EMBL/GenBank/DDBJ databases">
        <title>Silvanigrella aquatica sp. nov., isolated from a freshwater lake located in the Black Forest, Germany, description of Silvanigrellaceae fam. nov., Silvanigrellales ord. nov., reclassification of the order Bdellovibrionales in the class Oligoflexia, reclassification of the families Bacteriovoracaceae and Halobacteriovoraceae in the new order Bacteriovoracales ord. nov., and reclassification of the family Pseudobacteriovoracaceae in the order Oligoflexiales.</title>
        <authorList>
            <person name="Hahn M.W."/>
            <person name="Schmidt J."/>
            <person name="Koll U."/>
            <person name="Rohde M."/>
            <person name="Verbag S."/>
            <person name="Pitt A."/>
            <person name="Nakai R."/>
            <person name="Naganuma T."/>
            <person name="Lang E."/>
        </authorList>
    </citation>
    <scope>NUCLEOTIDE SEQUENCE [LARGE SCALE GENOMIC DNA]</scope>
    <source>
        <strain evidence="1 2">MWH-Nonnen-W8red</strain>
    </source>
</reference>
<evidence type="ECO:0008006" key="3">
    <source>
        <dbReference type="Google" id="ProtNLM"/>
    </source>
</evidence>
<keyword evidence="2" id="KW-1185">Reference proteome</keyword>
<proteinExistence type="predicted"/>
<accession>A0A1L4D2B7</accession>
<dbReference type="EMBL" id="CP017834">
    <property type="protein sequence ID" value="APJ04353.1"/>
    <property type="molecule type" value="Genomic_DNA"/>
</dbReference>
<dbReference type="NCBIfam" id="TIGR01784">
    <property type="entry name" value="T_den_put_tspse"/>
    <property type="match status" value="1"/>
</dbReference>
<dbReference type="AlphaFoldDB" id="A0A1L4D2B7"/>
<organism evidence="1 2">
    <name type="scientific">Silvanigrella aquatica</name>
    <dbReference type="NCBI Taxonomy" id="1915309"/>
    <lineage>
        <taxon>Bacteria</taxon>
        <taxon>Pseudomonadati</taxon>
        <taxon>Bdellovibrionota</taxon>
        <taxon>Oligoflexia</taxon>
        <taxon>Silvanigrellales</taxon>
        <taxon>Silvanigrellaceae</taxon>
        <taxon>Silvanigrella</taxon>
    </lineage>
</organism>
<dbReference type="Pfam" id="PF12784">
    <property type="entry name" value="PDDEXK_2"/>
    <property type="match status" value="1"/>
</dbReference>
<sequence length="191" mass="22375">MFKGDRYKNLQPAICINILNYKYFKEKENYITELRVVDIETKNIFTQDFQIFLIEVPKALKESYTELSKWMRFLKGASREEIFSMDNPFILKAQEKLEYLSQDFQARIQYNSRQKYLHDYMSDTASKFEEGMEIGMEKGINIGVEKGINIGVEKGENKKNIENAKKLYQFGVSIDIISKTTGLTQEEIENA</sequence>
<dbReference type="PANTHER" id="PTHR41317">
    <property type="entry name" value="PD-(D_E)XK NUCLEASE FAMILY TRANSPOSASE"/>
    <property type="match status" value="1"/>
</dbReference>